<accession>A0ABY6CU70</accession>
<evidence type="ECO:0000256" key="4">
    <source>
        <dbReference type="ARBA" id="ARBA00023159"/>
    </source>
</evidence>
<evidence type="ECO:0000256" key="2">
    <source>
        <dbReference type="ARBA" id="ARBA00023015"/>
    </source>
</evidence>
<evidence type="ECO:0000313" key="8">
    <source>
        <dbReference type="Proteomes" id="UP001065174"/>
    </source>
</evidence>
<organism evidence="7 8">
    <name type="scientific">Reichenbachiella agarivorans</name>
    <dbReference type="NCBI Taxonomy" id="2979464"/>
    <lineage>
        <taxon>Bacteria</taxon>
        <taxon>Pseudomonadati</taxon>
        <taxon>Bacteroidota</taxon>
        <taxon>Cytophagia</taxon>
        <taxon>Cytophagales</taxon>
        <taxon>Reichenbachiellaceae</taxon>
        <taxon>Reichenbachiella</taxon>
    </lineage>
</organism>
<keyword evidence="3" id="KW-0238">DNA-binding</keyword>
<keyword evidence="5" id="KW-0804">Transcription</keyword>
<dbReference type="Pfam" id="PF03466">
    <property type="entry name" value="LysR_substrate"/>
    <property type="match status" value="1"/>
</dbReference>
<dbReference type="SUPFAM" id="SSF46785">
    <property type="entry name" value="Winged helix' DNA-binding domain"/>
    <property type="match status" value="1"/>
</dbReference>
<dbReference type="InterPro" id="IPR036390">
    <property type="entry name" value="WH_DNA-bd_sf"/>
</dbReference>
<dbReference type="InterPro" id="IPR036388">
    <property type="entry name" value="WH-like_DNA-bd_sf"/>
</dbReference>
<name>A0ABY6CU70_9BACT</name>
<evidence type="ECO:0000313" key="7">
    <source>
        <dbReference type="EMBL" id="UXP33434.1"/>
    </source>
</evidence>
<dbReference type="EMBL" id="CP106679">
    <property type="protein sequence ID" value="UXP33434.1"/>
    <property type="molecule type" value="Genomic_DNA"/>
</dbReference>
<dbReference type="PANTHER" id="PTHR30346:SF26">
    <property type="entry name" value="HYDROGEN PEROXIDE-INDUCIBLE GENES ACTIVATOR"/>
    <property type="match status" value="1"/>
</dbReference>
<proteinExistence type="inferred from homology"/>
<dbReference type="Gene3D" id="1.10.10.10">
    <property type="entry name" value="Winged helix-like DNA-binding domain superfamily/Winged helix DNA-binding domain"/>
    <property type="match status" value="1"/>
</dbReference>
<dbReference type="InterPro" id="IPR000847">
    <property type="entry name" value="LysR_HTH_N"/>
</dbReference>
<dbReference type="PANTHER" id="PTHR30346">
    <property type="entry name" value="TRANSCRIPTIONAL DUAL REGULATOR HCAR-RELATED"/>
    <property type="match status" value="1"/>
</dbReference>
<dbReference type="CDD" id="cd08411">
    <property type="entry name" value="PBP2_OxyR"/>
    <property type="match status" value="1"/>
</dbReference>
<dbReference type="PRINTS" id="PR00039">
    <property type="entry name" value="HTHLYSR"/>
</dbReference>
<sequence length="311" mass="35986">MTLVQLEYIIALDNYRHFALAAEKCFVTQPTLSMQIQKLEDSLGVLIFDRSKHPVQPTEIGKKILDQARVTLSESQRIKEIIDEEKQDIKGNIRIGVIPTLAPYLIPLFISSFIEKYPYINLQISEHMTDSLIDLLRKDQLDIGILVTPLKEADLKEIPLFYEEFSAYVSHRHPMFDQEKIKVEDLNADGLWILNEGHCFRQQTLNICNVKHSDRFNNRVLYESGSLEALKKLVDKRGGYTLIPELFTFDMTKDDKNKLRHFAEPIPTREVGLVVKKSFVKNKMIKALKDEINLMLPPTLLSKKNMNVIKF</sequence>
<evidence type="ECO:0000259" key="6">
    <source>
        <dbReference type="PROSITE" id="PS50931"/>
    </source>
</evidence>
<keyword evidence="8" id="KW-1185">Reference proteome</keyword>
<keyword evidence="2" id="KW-0805">Transcription regulation</keyword>
<comment type="similarity">
    <text evidence="1">Belongs to the LysR transcriptional regulatory family.</text>
</comment>
<dbReference type="Gene3D" id="3.40.190.10">
    <property type="entry name" value="Periplasmic binding protein-like II"/>
    <property type="match status" value="2"/>
</dbReference>
<evidence type="ECO:0000256" key="3">
    <source>
        <dbReference type="ARBA" id="ARBA00023125"/>
    </source>
</evidence>
<evidence type="ECO:0000256" key="1">
    <source>
        <dbReference type="ARBA" id="ARBA00009437"/>
    </source>
</evidence>
<dbReference type="Pfam" id="PF00126">
    <property type="entry name" value="HTH_1"/>
    <property type="match status" value="1"/>
</dbReference>
<dbReference type="InterPro" id="IPR005119">
    <property type="entry name" value="LysR_subst-bd"/>
</dbReference>
<keyword evidence="4" id="KW-0010">Activator</keyword>
<dbReference type="Proteomes" id="UP001065174">
    <property type="component" value="Chromosome"/>
</dbReference>
<feature type="domain" description="HTH lysR-type" evidence="6">
    <location>
        <begin position="1"/>
        <end position="58"/>
    </location>
</feature>
<evidence type="ECO:0000256" key="5">
    <source>
        <dbReference type="ARBA" id="ARBA00023163"/>
    </source>
</evidence>
<dbReference type="SUPFAM" id="SSF53850">
    <property type="entry name" value="Periplasmic binding protein-like II"/>
    <property type="match status" value="1"/>
</dbReference>
<gene>
    <name evidence="7" type="ORF">N6H18_05645</name>
</gene>
<reference evidence="7" key="1">
    <citation type="submission" date="2022-09" db="EMBL/GenBank/DDBJ databases">
        <title>Comparative genomics and taxonomic characterization of three novel marine species of genus Reichenbachiella exhibiting antioxidant and polysaccharide degradation activities.</title>
        <authorList>
            <person name="Muhammad N."/>
            <person name="Lee Y.-J."/>
            <person name="Ko J."/>
            <person name="Kim S.-G."/>
        </authorList>
    </citation>
    <scope>NUCLEOTIDE SEQUENCE</scope>
    <source>
        <strain evidence="7">BKB1-1</strain>
    </source>
</reference>
<dbReference type="PROSITE" id="PS50931">
    <property type="entry name" value="HTH_LYSR"/>
    <property type="match status" value="1"/>
</dbReference>
<protein>
    <submittedName>
        <fullName evidence="7">LysR substrate-binding domain-containing protein</fullName>
    </submittedName>
</protein>